<evidence type="ECO:0000256" key="7">
    <source>
        <dbReference type="ARBA" id="ARBA00022741"/>
    </source>
</evidence>
<evidence type="ECO:0000256" key="1">
    <source>
        <dbReference type="ARBA" id="ARBA00001774"/>
    </source>
</evidence>
<evidence type="ECO:0000256" key="4">
    <source>
        <dbReference type="ARBA" id="ARBA00012023"/>
    </source>
</evidence>
<comment type="function">
    <text evidence="2">Has kinase activity and phosphorylates inositol-1,3,4,5,6-pentakisphosphate (Ins(1,3,4,5,6)P5) to produce 1,2,3,4,5,6-hexakisphosphate (InsP6), also known as phytate.</text>
</comment>
<keyword evidence="6 10" id="KW-0808">Transferase</keyword>
<keyword evidence="9 10" id="KW-0067">ATP-binding</keyword>
<dbReference type="RefSeq" id="XP_056040972.1">
    <property type="nucleotide sequence ID" value="XM_056189491.1"/>
</dbReference>
<keyword evidence="8 10" id="KW-0418">Kinase</keyword>
<dbReference type="Proteomes" id="UP001217417">
    <property type="component" value="Unassembled WGS sequence"/>
</dbReference>
<dbReference type="GO" id="GO:0032958">
    <property type="term" value="P:inositol phosphate biosynthetic process"/>
    <property type="evidence" value="ECO:0007669"/>
    <property type="project" value="TreeGrafter"/>
</dbReference>
<sequence length="385" mass="43540">MSNSTEPSAGAITDASALTFIAEGAANLLYRISDDQHSFYLLRLRKRQLSQPSTLDVYSFNSKHILPLFAPDMVASMQLVKLEPAVLEQLNKDLAGLESAGIRNPNRHGTVLDTDESYGILVENMTAESVHSDLPIVSSGREKIKGSSGVLSYVVRENRGKRLEVAVLEFKPKWLTQSKDAPSDWKYCRTCALRRYRAKDASVYSFCPLDLVSGNRQRVEKSVRALLPEQLVIKQGSILTVERLRRIVTEFILNSEVFKTLVHIQDKMDEYGVLNTSDSEDSMNFLIAMTVRDCTAFLRIVYTELDKDKTRDFEFSHAGKPYFTDRDSTYITVDSYYFAVSCRLADLDIKDGSGTKRAYWQSIEKDLNEGGWYTSDDALIEPCRK</sequence>
<proteinExistence type="inferred from homology"/>
<comment type="catalytic activity">
    <reaction evidence="1 10">
        <text>1D-myo-inositol 1,3,4,5,6-pentakisphosphate + ATP = 1D-myo-inositol hexakisphosphate + ADP + H(+)</text>
        <dbReference type="Rhea" id="RHEA:20313"/>
        <dbReference type="ChEBI" id="CHEBI:15378"/>
        <dbReference type="ChEBI" id="CHEBI:30616"/>
        <dbReference type="ChEBI" id="CHEBI:57733"/>
        <dbReference type="ChEBI" id="CHEBI:58130"/>
        <dbReference type="ChEBI" id="CHEBI:456216"/>
        <dbReference type="EC" id="2.7.1.158"/>
    </reaction>
</comment>
<accession>A0AAD7VP94</accession>
<evidence type="ECO:0000256" key="8">
    <source>
        <dbReference type="ARBA" id="ARBA00022777"/>
    </source>
</evidence>
<gene>
    <name evidence="11" type="ORF">POJ06DRAFT_271168</name>
</gene>
<evidence type="ECO:0000256" key="2">
    <source>
        <dbReference type="ARBA" id="ARBA00003979"/>
    </source>
</evidence>
<dbReference type="GO" id="GO:0005524">
    <property type="term" value="F:ATP binding"/>
    <property type="evidence" value="ECO:0007669"/>
    <property type="project" value="UniProtKB-KW"/>
</dbReference>
<dbReference type="Gene3D" id="3.30.200.110">
    <property type="entry name" value="Inositol-pentakisphosphate 2-kinase, N-lobe"/>
    <property type="match status" value="1"/>
</dbReference>
<evidence type="ECO:0000256" key="10">
    <source>
        <dbReference type="RuleBase" id="RU364126"/>
    </source>
</evidence>
<dbReference type="GO" id="GO:0005634">
    <property type="term" value="C:nucleus"/>
    <property type="evidence" value="ECO:0007669"/>
    <property type="project" value="TreeGrafter"/>
</dbReference>
<reference evidence="11" key="1">
    <citation type="submission" date="2023-03" db="EMBL/GenBank/DDBJ databases">
        <title>Near-Complete genome sequence of Lipomyces tetrasporous NRRL Y-64009, an oleaginous yeast capable of growing on lignocellulosic hydrolysates.</title>
        <authorList>
            <consortium name="Lawrence Berkeley National Laboratory"/>
            <person name="Jagtap S.S."/>
            <person name="Liu J.-J."/>
            <person name="Walukiewicz H.E."/>
            <person name="Pangilinan J."/>
            <person name="Lipzen A."/>
            <person name="Ahrendt S."/>
            <person name="Koriabine M."/>
            <person name="Cobaugh K."/>
            <person name="Salamov A."/>
            <person name="Yoshinaga Y."/>
            <person name="Ng V."/>
            <person name="Daum C."/>
            <person name="Grigoriev I.V."/>
            <person name="Slininger P.J."/>
            <person name="Dien B.S."/>
            <person name="Jin Y.-S."/>
            <person name="Rao C.V."/>
        </authorList>
    </citation>
    <scope>NUCLEOTIDE SEQUENCE</scope>
    <source>
        <strain evidence="11">NRRL Y-64009</strain>
    </source>
</reference>
<dbReference type="GeneID" id="80884657"/>
<evidence type="ECO:0000313" key="11">
    <source>
        <dbReference type="EMBL" id="KAJ8097522.1"/>
    </source>
</evidence>
<keyword evidence="7 10" id="KW-0547">Nucleotide-binding</keyword>
<dbReference type="AlphaFoldDB" id="A0AAD7VP94"/>
<evidence type="ECO:0000256" key="6">
    <source>
        <dbReference type="ARBA" id="ARBA00022679"/>
    </source>
</evidence>
<comment type="function">
    <text evidence="10">Phosphorylates Ins(1,3,4,5,6)P5 at position 2 to form Ins(1,2,3,4,5,6)P6 (InsP6 or phytate).</text>
</comment>
<comment type="similarity">
    <text evidence="3">Belongs to the IPK1 type 1 family.</text>
</comment>
<comment type="domain">
    <text evidence="10">The EXKPK motif is conserved in inositol-pentakisphosphate 2-kinases of both family 1 and 2.</text>
</comment>
<evidence type="ECO:0000256" key="5">
    <source>
        <dbReference type="ARBA" id="ARBA00014846"/>
    </source>
</evidence>
<dbReference type="EC" id="2.7.1.158" evidence="4 10"/>
<dbReference type="PANTHER" id="PTHR14456">
    <property type="entry name" value="INOSITOL POLYPHOSPHATE KINASE 1"/>
    <property type="match status" value="1"/>
</dbReference>
<dbReference type="InterPro" id="IPR009286">
    <property type="entry name" value="Ins_P5_2-kin"/>
</dbReference>
<organism evidence="11 12">
    <name type="scientific">Lipomyces tetrasporus</name>
    <dbReference type="NCBI Taxonomy" id="54092"/>
    <lineage>
        <taxon>Eukaryota</taxon>
        <taxon>Fungi</taxon>
        <taxon>Dikarya</taxon>
        <taxon>Ascomycota</taxon>
        <taxon>Saccharomycotina</taxon>
        <taxon>Lipomycetes</taxon>
        <taxon>Lipomycetales</taxon>
        <taxon>Lipomycetaceae</taxon>
        <taxon>Lipomyces</taxon>
    </lineage>
</organism>
<dbReference type="EMBL" id="JARPMG010000011">
    <property type="protein sequence ID" value="KAJ8097522.1"/>
    <property type="molecule type" value="Genomic_DNA"/>
</dbReference>
<evidence type="ECO:0000313" key="12">
    <source>
        <dbReference type="Proteomes" id="UP001217417"/>
    </source>
</evidence>
<comment type="caution">
    <text evidence="11">The sequence shown here is derived from an EMBL/GenBank/DDBJ whole genome shotgun (WGS) entry which is preliminary data.</text>
</comment>
<protein>
    <recommendedName>
        <fullName evidence="5 10">Inositol-pentakisphosphate 2-kinase</fullName>
        <ecNumber evidence="4 10">2.7.1.158</ecNumber>
    </recommendedName>
</protein>
<evidence type="ECO:0000256" key="9">
    <source>
        <dbReference type="ARBA" id="ARBA00022840"/>
    </source>
</evidence>
<keyword evidence="12" id="KW-1185">Reference proteome</keyword>
<name>A0AAD7VP94_9ASCO</name>
<evidence type="ECO:0000256" key="3">
    <source>
        <dbReference type="ARBA" id="ARBA00008305"/>
    </source>
</evidence>
<dbReference type="InterPro" id="IPR043001">
    <property type="entry name" value="IP5_2-K_N_lobe"/>
</dbReference>
<dbReference type="GO" id="GO:0035299">
    <property type="term" value="F:inositol-1,3,4,5,6-pentakisphosphate 2-kinase activity"/>
    <property type="evidence" value="ECO:0007669"/>
    <property type="project" value="UniProtKB-EC"/>
</dbReference>
<dbReference type="Pfam" id="PF06090">
    <property type="entry name" value="Ins_P5_2-kin"/>
    <property type="match status" value="1"/>
</dbReference>
<dbReference type="PANTHER" id="PTHR14456:SF2">
    <property type="entry name" value="INOSITOL-PENTAKISPHOSPHATE 2-KINASE"/>
    <property type="match status" value="1"/>
</dbReference>